<feature type="domain" description="NodB homology" evidence="3">
    <location>
        <begin position="99"/>
        <end position="279"/>
    </location>
</feature>
<feature type="signal peptide" evidence="2">
    <location>
        <begin position="1"/>
        <end position="22"/>
    </location>
</feature>
<feature type="compositionally biased region" description="Acidic residues" evidence="1">
    <location>
        <begin position="24"/>
        <end position="38"/>
    </location>
</feature>
<dbReference type="InterPro" id="IPR050248">
    <property type="entry name" value="Polysacc_deacetylase_ArnD"/>
</dbReference>
<feature type="compositionally biased region" description="Low complexity" evidence="1">
    <location>
        <begin position="39"/>
        <end position="54"/>
    </location>
</feature>
<organism evidence="4 5">
    <name type="scientific">Salinicoccus bachuensis</name>
    <dbReference type="NCBI Taxonomy" id="3136731"/>
    <lineage>
        <taxon>Bacteria</taxon>
        <taxon>Bacillati</taxon>
        <taxon>Bacillota</taxon>
        <taxon>Bacilli</taxon>
        <taxon>Bacillales</taxon>
        <taxon>Staphylococcaceae</taxon>
        <taxon>Salinicoccus</taxon>
    </lineage>
</organism>
<dbReference type="InterPro" id="IPR011330">
    <property type="entry name" value="Glyco_hydro/deAcase_b/a-brl"/>
</dbReference>
<dbReference type="GO" id="GO:0016787">
    <property type="term" value="F:hydrolase activity"/>
    <property type="evidence" value="ECO:0007669"/>
    <property type="project" value="UniProtKB-KW"/>
</dbReference>
<keyword evidence="2" id="KW-0732">Signal</keyword>
<evidence type="ECO:0000256" key="1">
    <source>
        <dbReference type="SAM" id="MobiDB-lite"/>
    </source>
</evidence>
<protein>
    <submittedName>
        <fullName evidence="4">Polysaccharide deacetylase family protein</fullName>
        <ecNumber evidence="4">3.-.-.-</ecNumber>
    </submittedName>
</protein>
<feature type="compositionally biased region" description="Acidic residues" evidence="1">
    <location>
        <begin position="55"/>
        <end position="72"/>
    </location>
</feature>
<dbReference type="Gene3D" id="3.20.20.370">
    <property type="entry name" value="Glycoside hydrolase/deacetylase"/>
    <property type="match status" value="1"/>
</dbReference>
<accession>A0ABZ3CFH3</accession>
<feature type="chain" id="PRO_5047275413" evidence="2">
    <location>
        <begin position="23"/>
        <end position="294"/>
    </location>
</feature>
<dbReference type="InterPro" id="IPR002509">
    <property type="entry name" value="NODB_dom"/>
</dbReference>
<keyword evidence="4" id="KW-0378">Hydrolase</keyword>
<sequence length="294" mass="32557">MFKKRFLLMALCSSMLLAGCQADGEEAETDVADAEEQTENQQEQSEQENQAPATEEAEEAEAQQEDGGEEGTEDAAFQYEVNADTYAVQPIESSGADPQVALLTYDDAPDGHAVEIAEILAEHDAPAIFFVNGMYLESEAGQEALRAIHEMGFEIGNHTETHASLPDLSPEAQREEIASTNERVEAITGERPRFFRAPFGQNTEASREIAEEEGMELMNWTYGYDWEPEYQNAPALADIMVNTEYLNHGANLLMHDRSWTRDASAEIVEGLRDKGYALVDPALIASPKREEMAQ</sequence>
<dbReference type="PROSITE" id="PS51257">
    <property type="entry name" value="PROKAR_LIPOPROTEIN"/>
    <property type="match status" value="1"/>
</dbReference>
<feature type="region of interest" description="Disordered" evidence="1">
    <location>
        <begin position="24"/>
        <end position="72"/>
    </location>
</feature>
<evidence type="ECO:0000313" key="4">
    <source>
        <dbReference type="EMBL" id="WZX28753.1"/>
    </source>
</evidence>
<dbReference type="PANTHER" id="PTHR10587">
    <property type="entry name" value="GLYCOSYL TRANSFERASE-RELATED"/>
    <property type="match status" value="1"/>
</dbReference>
<dbReference type="PROSITE" id="PS51677">
    <property type="entry name" value="NODB"/>
    <property type="match status" value="1"/>
</dbReference>
<gene>
    <name evidence="4" type="ORF">RQP18_08665</name>
</gene>
<dbReference type="EMBL" id="CP138333">
    <property type="protein sequence ID" value="WZX28753.1"/>
    <property type="molecule type" value="Genomic_DNA"/>
</dbReference>
<dbReference type="Pfam" id="PF01522">
    <property type="entry name" value="Polysacc_deac_1"/>
    <property type="match status" value="1"/>
</dbReference>
<name>A0ABZ3CFH3_9STAP</name>
<reference evidence="5" key="1">
    <citation type="submission" date="2023-10" db="EMBL/GenBank/DDBJ databases">
        <title>Genome analysis and identification of Salinococcus sp. Bachu38 nov., a PGPR from the rhizosphere of Tamarix.</title>
        <authorList>
            <person name="Liang Z."/>
            <person name="Zhang X."/>
            <person name="Jia J."/>
            <person name="Chen X."/>
            <person name="Wang Y."/>
            <person name="Wang Q."/>
            <person name="Wang R."/>
        </authorList>
    </citation>
    <scope>NUCLEOTIDE SEQUENCE [LARGE SCALE GENOMIC DNA]</scope>
    <source>
        <strain evidence="5">Bachu38</strain>
    </source>
</reference>
<evidence type="ECO:0000259" key="3">
    <source>
        <dbReference type="PROSITE" id="PS51677"/>
    </source>
</evidence>
<dbReference type="CDD" id="cd10917">
    <property type="entry name" value="CE4_NodB_like_6s_7s"/>
    <property type="match status" value="1"/>
</dbReference>
<evidence type="ECO:0000313" key="5">
    <source>
        <dbReference type="Proteomes" id="UP001455384"/>
    </source>
</evidence>
<proteinExistence type="predicted"/>
<dbReference type="SUPFAM" id="SSF88713">
    <property type="entry name" value="Glycoside hydrolase/deacetylase"/>
    <property type="match status" value="1"/>
</dbReference>
<dbReference type="Proteomes" id="UP001455384">
    <property type="component" value="Chromosome"/>
</dbReference>
<dbReference type="RefSeq" id="WP_342387330.1">
    <property type="nucleotide sequence ID" value="NZ_CP138333.2"/>
</dbReference>
<dbReference type="EC" id="3.-.-.-" evidence="4"/>
<keyword evidence="5" id="KW-1185">Reference proteome</keyword>
<evidence type="ECO:0000256" key="2">
    <source>
        <dbReference type="SAM" id="SignalP"/>
    </source>
</evidence>